<evidence type="ECO:0000256" key="2">
    <source>
        <dbReference type="ARBA" id="ARBA00009984"/>
    </source>
</evidence>
<comment type="subcellular location">
    <subcellularLocation>
        <location evidence="1">Cell inner membrane</location>
        <topology evidence="1">Single-pass membrane protein</topology>
    </subcellularLocation>
</comment>
<dbReference type="InterPro" id="IPR000983">
    <property type="entry name" value="Bac_GSPG_pilin"/>
</dbReference>
<dbReference type="GO" id="GO:0015627">
    <property type="term" value="C:type II protein secretion system complex"/>
    <property type="evidence" value="ECO:0007669"/>
    <property type="project" value="InterPro"/>
</dbReference>
<reference evidence="12 13" key="1">
    <citation type="submission" date="2017-08" db="EMBL/GenBank/DDBJ databases">
        <title>Complete genome sequence of Gluconacetobacter saccharivorans CV1 isolated from Fermented Vinegar.</title>
        <authorList>
            <person name="Kim S.-Y."/>
        </authorList>
    </citation>
    <scope>NUCLEOTIDE SEQUENCE [LARGE SCALE GENOMIC DNA]</scope>
    <source>
        <strain evidence="12 13">CV1</strain>
    </source>
</reference>
<evidence type="ECO:0000256" key="10">
    <source>
        <dbReference type="SAM" id="Phobius"/>
    </source>
</evidence>
<keyword evidence="5" id="KW-0488">Methylation</keyword>
<dbReference type="PANTHER" id="PTHR30093:SF44">
    <property type="entry name" value="TYPE II SECRETION SYSTEM CORE PROTEIN G"/>
    <property type="match status" value="1"/>
</dbReference>
<dbReference type="InterPro" id="IPR010054">
    <property type="entry name" value="Type2_sec_GspG"/>
</dbReference>
<dbReference type="NCBIfam" id="TIGR02532">
    <property type="entry name" value="IV_pilin_GFxxxE"/>
    <property type="match status" value="1"/>
</dbReference>
<dbReference type="InterPro" id="IPR013545">
    <property type="entry name" value="T2SS_protein-GspG_C"/>
</dbReference>
<evidence type="ECO:0000256" key="3">
    <source>
        <dbReference type="ARBA" id="ARBA00020042"/>
    </source>
</evidence>
<evidence type="ECO:0000256" key="4">
    <source>
        <dbReference type="ARBA" id="ARBA00022475"/>
    </source>
</evidence>
<proteinExistence type="inferred from homology"/>
<keyword evidence="4" id="KW-1003">Cell membrane</keyword>
<dbReference type="GO" id="GO:0015628">
    <property type="term" value="P:protein secretion by the type II secretion system"/>
    <property type="evidence" value="ECO:0007669"/>
    <property type="project" value="InterPro"/>
</dbReference>
<dbReference type="PROSITE" id="PS00409">
    <property type="entry name" value="PROKAR_NTER_METHYL"/>
    <property type="match status" value="1"/>
</dbReference>
<dbReference type="Pfam" id="PF08334">
    <property type="entry name" value="T2SSG"/>
    <property type="match status" value="1"/>
</dbReference>
<evidence type="ECO:0000256" key="1">
    <source>
        <dbReference type="ARBA" id="ARBA00004377"/>
    </source>
</evidence>
<dbReference type="NCBIfam" id="TIGR01710">
    <property type="entry name" value="typeII_sec_gspG"/>
    <property type="match status" value="1"/>
</dbReference>
<organism evidence="12 13">
    <name type="scientific">Komagataeibacter saccharivorans</name>
    <dbReference type="NCBI Taxonomy" id="265959"/>
    <lineage>
        <taxon>Bacteria</taxon>
        <taxon>Pseudomonadati</taxon>
        <taxon>Pseudomonadota</taxon>
        <taxon>Alphaproteobacteria</taxon>
        <taxon>Acetobacterales</taxon>
        <taxon>Acetobacteraceae</taxon>
        <taxon>Komagataeibacter</taxon>
    </lineage>
</organism>
<dbReference type="PRINTS" id="PR00813">
    <property type="entry name" value="BCTERIALGSPG"/>
</dbReference>
<dbReference type="PANTHER" id="PTHR30093">
    <property type="entry name" value="GENERAL SECRETION PATHWAY PROTEIN G"/>
    <property type="match status" value="1"/>
</dbReference>
<name>A0A347WFM5_9PROT</name>
<comment type="similarity">
    <text evidence="2">Belongs to the GSP G family.</text>
</comment>
<keyword evidence="7 10" id="KW-0812">Transmembrane</keyword>
<keyword evidence="9 10" id="KW-0472">Membrane</keyword>
<feature type="transmembrane region" description="Helical" evidence="10">
    <location>
        <begin position="155"/>
        <end position="179"/>
    </location>
</feature>
<evidence type="ECO:0000259" key="11">
    <source>
        <dbReference type="Pfam" id="PF08334"/>
    </source>
</evidence>
<dbReference type="AlphaFoldDB" id="A0A347WFM5"/>
<dbReference type="InterPro" id="IPR045584">
    <property type="entry name" value="Pilin-like"/>
</dbReference>
<sequence length="284" mass="31259">MIVADRLKQYSMRPVQMRPHDRPGGGDIIAGFVPQTAVDGSHRHPGITGKRFQPHGIDLHYAEVTTAISIGMFKTGISPFYSLNGGQDTRRQMIQCCDQRHATQIGNAHDTPDNAGRHPLRHILHQISKSRYFISASCRKRVSAPSSHPLRDAGFTLIELLVVIAILGLLIGLVAPAALRQLGGARTSIARQSIERIGQVLDLYKLDVGSYPSTEDGLQALVTRPADTENWNGPYVKDGRAPLDPWNHPYLYHNPSERAGHDYDLCSAGPTGRNDETTHQICNP</sequence>
<keyword evidence="8 10" id="KW-1133">Transmembrane helix</keyword>
<dbReference type="InterPro" id="IPR012902">
    <property type="entry name" value="N_methyl_site"/>
</dbReference>
<keyword evidence="13" id="KW-1185">Reference proteome</keyword>
<dbReference type="Proteomes" id="UP000264120">
    <property type="component" value="Chromosome"/>
</dbReference>
<evidence type="ECO:0000256" key="9">
    <source>
        <dbReference type="ARBA" id="ARBA00023136"/>
    </source>
</evidence>
<gene>
    <name evidence="12" type="primary">xcpT</name>
    <name evidence="12" type="ORF">CD178_02924</name>
</gene>
<dbReference type="Pfam" id="PF07963">
    <property type="entry name" value="N_methyl"/>
    <property type="match status" value="1"/>
</dbReference>
<evidence type="ECO:0000256" key="7">
    <source>
        <dbReference type="ARBA" id="ARBA00022692"/>
    </source>
</evidence>
<evidence type="ECO:0000313" key="12">
    <source>
        <dbReference type="EMBL" id="AXY23668.1"/>
    </source>
</evidence>
<dbReference type="SUPFAM" id="SSF54523">
    <property type="entry name" value="Pili subunits"/>
    <property type="match status" value="1"/>
</dbReference>
<dbReference type="Gene3D" id="3.30.700.10">
    <property type="entry name" value="Glycoprotein, Type 4 Pilin"/>
    <property type="match status" value="1"/>
</dbReference>
<dbReference type="GO" id="GO:0005886">
    <property type="term" value="C:plasma membrane"/>
    <property type="evidence" value="ECO:0007669"/>
    <property type="project" value="UniProtKB-SubCell"/>
</dbReference>
<evidence type="ECO:0000256" key="8">
    <source>
        <dbReference type="ARBA" id="ARBA00022989"/>
    </source>
</evidence>
<evidence type="ECO:0000256" key="6">
    <source>
        <dbReference type="ARBA" id="ARBA00022519"/>
    </source>
</evidence>
<protein>
    <recommendedName>
        <fullName evidence="3">Type II secretion system core protein G</fullName>
    </recommendedName>
</protein>
<keyword evidence="6" id="KW-0997">Cell inner membrane</keyword>
<dbReference type="KEGG" id="ksc:CD178_02924"/>
<accession>A0A347WFM5</accession>
<feature type="domain" description="Type II secretion system protein GspG C-terminal" evidence="11">
    <location>
        <begin position="179"/>
        <end position="278"/>
    </location>
</feature>
<dbReference type="EMBL" id="CP023036">
    <property type="protein sequence ID" value="AXY23668.1"/>
    <property type="molecule type" value="Genomic_DNA"/>
</dbReference>
<evidence type="ECO:0000256" key="5">
    <source>
        <dbReference type="ARBA" id="ARBA00022481"/>
    </source>
</evidence>
<evidence type="ECO:0000313" key="13">
    <source>
        <dbReference type="Proteomes" id="UP000264120"/>
    </source>
</evidence>